<keyword evidence="4" id="KW-0238">DNA-binding</keyword>
<dbReference type="Gene3D" id="1.10.260.40">
    <property type="entry name" value="lambda repressor-like DNA-binding domains"/>
    <property type="match status" value="1"/>
</dbReference>
<evidence type="ECO:0000313" key="9">
    <source>
        <dbReference type="Proteomes" id="UP001262582"/>
    </source>
</evidence>
<feature type="domain" description="HTH cro/C1-type" evidence="7">
    <location>
        <begin position="10"/>
        <end position="64"/>
    </location>
</feature>
<dbReference type="RefSeq" id="WP_311503734.1">
    <property type="nucleotide sequence ID" value="NZ_JAVRHK010000009.1"/>
</dbReference>
<evidence type="ECO:0000256" key="6">
    <source>
        <dbReference type="SAM" id="Phobius"/>
    </source>
</evidence>
<evidence type="ECO:0000256" key="3">
    <source>
        <dbReference type="ARBA" id="ARBA00022989"/>
    </source>
</evidence>
<organism evidence="8 9">
    <name type="scientific">Autumnicola musiva</name>
    <dbReference type="NCBI Taxonomy" id="3075589"/>
    <lineage>
        <taxon>Bacteria</taxon>
        <taxon>Pseudomonadati</taxon>
        <taxon>Bacteroidota</taxon>
        <taxon>Flavobacteriia</taxon>
        <taxon>Flavobacteriales</taxon>
        <taxon>Flavobacteriaceae</taxon>
        <taxon>Autumnicola</taxon>
    </lineage>
</organism>
<sequence>MERSKLHKRVKDLKVRQNLSQEELAVKAGLSLRTIQRIENGESVPRGDSLRKLSIALQVTPDDLIDWQIQEDKNVVKMLNLSQLGFLAFPILGIVIPLAIWILKKDKTKYVDSVGKSILNFQITWTISLFSFYLLFMLNAILHIGIISMSMFFIILAGLYLYNLYLIIRNTLFINRIVRIQYKPAIKFLN</sequence>
<gene>
    <name evidence="8" type="ORF">RM539_12460</name>
</gene>
<dbReference type="InterPro" id="IPR001387">
    <property type="entry name" value="Cro/C1-type_HTH"/>
</dbReference>
<dbReference type="InterPro" id="IPR010982">
    <property type="entry name" value="Lambda_DNA-bd_dom_sf"/>
</dbReference>
<keyword evidence="5 6" id="KW-0472">Membrane</keyword>
<dbReference type="EMBL" id="JAVRHK010000009">
    <property type="protein sequence ID" value="MDT0677390.1"/>
    <property type="molecule type" value="Genomic_DNA"/>
</dbReference>
<comment type="caution">
    <text evidence="8">The sequence shown here is derived from an EMBL/GenBank/DDBJ whole genome shotgun (WGS) entry which is preliminary data.</text>
</comment>
<dbReference type="PANTHER" id="PTHR46797">
    <property type="entry name" value="HTH-TYPE TRANSCRIPTIONAL REGULATOR"/>
    <property type="match status" value="1"/>
</dbReference>
<evidence type="ECO:0000256" key="5">
    <source>
        <dbReference type="ARBA" id="ARBA00023136"/>
    </source>
</evidence>
<name>A0ABU3D7P3_9FLAO</name>
<keyword evidence="2 6" id="KW-0812">Transmembrane</keyword>
<dbReference type="SMART" id="SM00530">
    <property type="entry name" value="HTH_XRE"/>
    <property type="match status" value="1"/>
</dbReference>
<evidence type="ECO:0000313" key="8">
    <source>
        <dbReference type="EMBL" id="MDT0677390.1"/>
    </source>
</evidence>
<reference evidence="8 9" key="1">
    <citation type="submission" date="2023-09" db="EMBL/GenBank/DDBJ databases">
        <authorList>
            <person name="Rey-Velasco X."/>
        </authorList>
    </citation>
    <scope>NUCLEOTIDE SEQUENCE [LARGE SCALE GENOMIC DNA]</scope>
    <source>
        <strain evidence="8 9">F117</strain>
    </source>
</reference>
<dbReference type="Proteomes" id="UP001262582">
    <property type="component" value="Unassembled WGS sequence"/>
</dbReference>
<dbReference type="Pfam" id="PF09685">
    <property type="entry name" value="MamF_MmsF"/>
    <property type="match status" value="1"/>
</dbReference>
<evidence type="ECO:0000256" key="2">
    <source>
        <dbReference type="ARBA" id="ARBA00022692"/>
    </source>
</evidence>
<comment type="subcellular location">
    <subcellularLocation>
        <location evidence="1">Membrane</location>
        <topology evidence="1">Multi-pass membrane protein</topology>
    </subcellularLocation>
</comment>
<feature type="transmembrane region" description="Helical" evidence="6">
    <location>
        <begin position="84"/>
        <end position="103"/>
    </location>
</feature>
<protein>
    <submittedName>
        <fullName evidence="8">Helix-turn-helix domain-containing protein</fullName>
    </submittedName>
</protein>
<feature type="transmembrane region" description="Helical" evidence="6">
    <location>
        <begin position="149"/>
        <end position="168"/>
    </location>
</feature>
<proteinExistence type="predicted"/>
<dbReference type="PROSITE" id="PS50943">
    <property type="entry name" value="HTH_CROC1"/>
    <property type="match status" value="1"/>
</dbReference>
<feature type="transmembrane region" description="Helical" evidence="6">
    <location>
        <begin position="123"/>
        <end position="142"/>
    </location>
</feature>
<evidence type="ECO:0000256" key="4">
    <source>
        <dbReference type="ARBA" id="ARBA00023125"/>
    </source>
</evidence>
<accession>A0ABU3D7P3</accession>
<evidence type="ECO:0000259" key="7">
    <source>
        <dbReference type="PROSITE" id="PS50943"/>
    </source>
</evidence>
<dbReference type="CDD" id="cd00093">
    <property type="entry name" value="HTH_XRE"/>
    <property type="match status" value="1"/>
</dbReference>
<dbReference type="InterPro" id="IPR019109">
    <property type="entry name" value="MamF_MmsF"/>
</dbReference>
<keyword evidence="3 6" id="KW-1133">Transmembrane helix</keyword>
<dbReference type="InterPro" id="IPR050807">
    <property type="entry name" value="TransReg_Diox_bact_type"/>
</dbReference>
<evidence type="ECO:0000256" key="1">
    <source>
        <dbReference type="ARBA" id="ARBA00004141"/>
    </source>
</evidence>
<dbReference type="PANTHER" id="PTHR46797:SF1">
    <property type="entry name" value="METHYLPHOSPHONATE SYNTHASE"/>
    <property type="match status" value="1"/>
</dbReference>
<dbReference type="SUPFAM" id="SSF47413">
    <property type="entry name" value="lambda repressor-like DNA-binding domains"/>
    <property type="match status" value="1"/>
</dbReference>
<dbReference type="Pfam" id="PF01381">
    <property type="entry name" value="HTH_3"/>
    <property type="match status" value="1"/>
</dbReference>
<keyword evidence="9" id="KW-1185">Reference proteome</keyword>